<sequence>MAVGRVGDTAPGSGKVIVLGERRLALFDDDGEYRVLDDACPHQGASLGEGSSFRGTVVCPWHSWSFDLKSGVCPEAPSFQVRSYPVRVVDGTIEADLT</sequence>
<evidence type="ECO:0000259" key="5">
    <source>
        <dbReference type="PROSITE" id="PS51296"/>
    </source>
</evidence>
<feature type="domain" description="Rieske" evidence="5">
    <location>
        <begin position="1"/>
        <end position="95"/>
    </location>
</feature>
<dbReference type="Gene3D" id="2.102.10.10">
    <property type="entry name" value="Rieske [2Fe-2S] iron-sulphur domain"/>
    <property type="match status" value="1"/>
</dbReference>
<evidence type="ECO:0000256" key="4">
    <source>
        <dbReference type="ARBA" id="ARBA00023014"/>
    </source>
</evidence>
<dbReference type="GO" id="GO:0051537">
    <property type="term" value="F:2 iron, 2 sulfur cluster binding"/>
    <property type="evidence" value="ECO:0007669"/>
    <property type="project" value="UniProtKB-KW"/>
</dbReference>
<dbReference type="InterPro" id="IPR017941">
    <property type="entry name" value="Rieske_2Fe-2S"/>
</dbReference>
<keyword evidence="1" id="KW-0001">2Fe-2S</keyword>
<dbReference type="PROSITE" id="PS51296">
    <property type="entry name" value="RIESKE"/>
    <property type="match status" value="1"/>
</dbReference>
<dbReference type="PANTHER" id="PTHR21496:SF23">
    <property type="entry name" value="3-PHENYLPROPIONATE_CINNAMIC ACID DIOXYGENASE FERREDOXIN SUBUNIT"/>
    <property type="match status" value="1"/>
</dbReference>
<protein>
    <submittedName>
        <fullName evidence="6">Rieske (2Fe-2S) protein</fullName>
    </submittedName>
</protein>
<name>A0A8J6XV43_9BACT</name>
<evidence type="ECO:0000313" key="6">
    <source>
        <dbReference type="EMBL" id="MBD3868523.1"/>
    </source>
</evidence>
<dbReference type="EMBL" id="JACXWD010000034">
    <property type="protein sequence ID" value="MBD3868523.1"/>
    <property type="molecule type" value="Genomic_DNA"/>
</dbReference>
<dbReference type="InterPro" id="IPR036922">
    <property type="entry name" value="Rieske_2Fe-2S_sf"/>
</dbReference>
<accession>A0A8J6XV43</accession>
<dbReference type="GO" id="GO:0046872">
    <property type="term" value="F:metal ion binding"/>
    <property type="evidence" value="ECO:0007669"/>
    <property type="project" value="UniProtKB-KW"/>
</dbReference>
<gene>
    <name evidence="6" type="ORF">IFK94_10410</name>
</gene>
<dbReference type="AlphaFoldDB" id="A0A8J6XV43"/>
<reference evidence="6 7" key="1">
    <citation type="submission" date="2020-08" db="EMBL/GenBank/DDBJ databases">
        <title>Acidobacteriota in marine sediments use diverse sulfur dissimilation pathways.</title>
        <authorList>
            <person name="Wasmund K."/>
        </authorList>
    </citation>
    <scope>NUCLEOTIDE SEQUENCE [LARGE SCALE GENOMIC DNA]</scope>
    <source>
        <strain evidence="6">MAG AM4</strain>
    </source>
</reference>
<keyword evidence="2" id="KW-0479">Metal-binding</keyword>
<dbReference type="Proteomes" id="UP000648239">
    <property type="component" value="Unassembled WGS sequence"/>
</dbReference>
<proteinExistence type="predicted"/>
<evidence type="ECO:0000313" key="7">
    <source>
        <dbReference type="Proteomes" id="UP000648239"/>
    </source>
</evidence>
<comment type="caution">
    <text evidence="6">The sequence shown here is derived from an EMBL/GenBank/DDBJ whole genome shotgun (WGS) entry which is preliminary data.</text>
</comment>
<keyword evidence="3" id="KW-0408">Iron</keyword>
<keyword evidence="4" id="KW-0411">Iron-sulfur</keyword>
<evidence type="ECO:0000256" key="2">
    <source>
        <dbReference type="ARBA" id="ARBA00022723"/>
    </source>
</evidence>
<organism evidence="6 7">
    <name type="scientific">Candidatus Polarisedimenticola svalbardensis</name>
    <dbReference type="NCBI Taxonomy" id="2886004"/>
    <lineage>
        <taxon>Bacteria</taxon>
        <taxon>Pseudomonadati</taxon>
        <taxon>Acidobacteriota</taxon>
        <taxon>Candidatus Polarisedimenticolia</taxon>
        <taxon>Candidatus Polarisedimenticolales</taxon>
        <taxon>Candidatus Polarisedimenticolaceae</taxon>
        <taxon>Candidatus Polarisedimenticola</taxon>
    </lineage>
</organism>
<dbReference type="Pfam" id="PF00355">
    <property type="entry name" value="Rieske"/>
    <property type="match status" value="1"/>
</dbReference>
<evidence type="ECO:0000256" key="3">
    <source>
        <dbReference type="ARBA" id="ARBA00023004"/>
    </source>
</evidence>
<evidence type="ECO:0000256" key="1">
    <source>
        <dbReference type="ARBA" id="ARBA00022714"/>
    </source>
</evidence>
<dbReference type="SUPFAM" id="SSF50022">
    <property type="entry name" value="ISP domain"/>
    <property type="match status" value="1"/>
</dbReference>
<dbReference type="PANTHER" id="PTHR21496">
    <property type="entry name" value="FERREDOXIN-RELATED"/>
    <property type="match status" value="1"/>
</dbReference>